<dbReference type="GO" id="GO:0098797">
    <property type="term" value="C:plasma membrane protein complex"/>
    <property type="evidence" value="ECO:0007669"/>
    <property type="project" value="TreeGrafter"/>
</dbReference>
<dbReference type="GO" id="GO:0055085">
    <property type="term" value="P:transmembrane transport"/>
    <property type="evidence" value="ECO:0007669"/>
    <property type="project" value="InterPro"/>
</dbReference>
<comment type="subcellular location">
    <subcellularLocation>
        <location evidence="1">Cell inner membrane</location>
        <topology evidence="1">Single-pass membrane protein</topology>
        <orientation evidence="1">Periplasmic side</orientation>
    </subcellularLocation>
</comment>
<proteinExistence type="inferred from homology"/>
<keyword evidence="6" id="KW-0812">Transmembrane</keyword>
<dbReference type="EMBL" id="WTYX01000002">
    <property type="protein sequence ID" value="MXO91327.1"/>
    <property type="molecule type" value="Genomic_DNA"/>
</dbReference>
<keyword evidence="5" id="KW-0997">Cell inner membrane</keyword>
<accession>A0A844ZX43</accession>
<keyword evidence="8" id="KW-1133">Transmembrane helix</keyword>
<gene>
    <name evidence="12" type="ORF">GRI41_10870</name>
</gene>
<evidence type="ECO:0000313" key="12">
    <source>
        <dbReference type="EMBL" id="MXO91327.1"/>
    </source>
</evidence>
<comment type="caution">
    <text evidence="12">The sequence shown here is derived from an EMBL/GenBank/DDBJ whole genome shotgun (WGS) entry which is preliminary data.</text>
</comment>
<evidence type="ECO:0000256" key="3">
    <source>
        <dbReference type="ARBA" id="ARBA00022448"/>
    </source>
</evidence>
<sequence>MKIEKIFKAGVCFAAASGLFVPHAFAKEEGEPEPVRLSPSSKWHVDFADDSCRLARFFGEGDQRTLFYIERYEPGDAFSMVVAGEPLKRRRYRDKIVIRFGKDTSEDEIAYTIGSVGEQKPAIIFSNLRFDLKPLAEGDESERLDQPDIFGQEIPASTEAGIESIMLQHKGRVPVILETGSLGDPMKVLRDCTDNMLQYWGIDLEKHRTIAQLPEPRTSPGRWLSYRDYPSDLLQKGYQGYVQVRLSVDANGKPTDCHIQQSTRPEGFDAAVCKGLMRKARFKPAITQSGEAISSYWRTAVRFAIPS</sequence>
<keyword evidence="10" id="KW-0732">Signal</keyword>
<feature type="domain" description="TonB C-terminal" evidence="11">
    <location>
        <begin position="214"/>
        <end position="307"/>
    </location>
</feature>
<keyword evidence="13" id="KW-1185">Reference proteome</keyword>
<evidence type="ECO:0000256" key="2">
    <source>
        <dbReference type="ARBA" id="ARBA00006555"/>
    </source>
</evidence>
<organism evidence="12 13">
    <name type="scientific">Pontixanthobacter aquaemixtae</name>
    <dbReference type="NCBI Taxonomy" id="1958940"/>
    <lineage>
        <taxon>Bacteria</taxon>
        <taxon>Pseudomonadati</taxon>
        <taxon>Pseudomonadota</taxon>
        <taxon>Alphaproteobacteria</taxon>
        <taxon>Sphingomonadales</taxon>
        <taxon>Erythrobacteraceae</taxon>
        <taxon>Pontixanthobacter</taxon>
    </lineage>
</organism>
<feature type="chain" id="PRO_5032904539" evidence="10">
    <location>
        <begin position="27"/>
        <end position="307"/>
    </location>
</feature>
<keyword evidence="9" id="KW-0472">Membrane</keyword>
<evidence type="ECO:0000256" key="8">
    <source>
        <dbReference type="ARBA" id="ARBA00022989"/>
    </source>
</evidence>
<keyword evidence="4" id="KW-1003">Cell membrane</keyword>
<evidence type="ECO:0000259" key="11">
    <source>
        <dbReference type="PROSITE" id="PS52015"/>
    </source>
</evidence>
<evidence type="ECO:0000256" key="4">
    <source>
        <dbReference type="ARBA" id="ARBA00022475"/>
    </source>
</evidence>
<keyword evidence="7" id="KW-0653">Protein transport</keyword>
<name>A0A844ZX43_9SPHN</name>
<dbReference type="Proteomes" id="UP000442714">
    <property type="component" value="Unassembled WGS sequence"/>
</dbReference>
<evidence type="ECO:0000256" key="10">
    <source>
        <dbReference type="SAM" id="SignalP"/>
    </source>
</evidence>
<evidence type="ECO:0000256" key="1">
    <source>
        <dbReference type="ARBA" id="ARBA00004383"/>
    </source>
</evidence>
<dbReference type="OrthoDB" id="7585155at2"/>
<dbReference type="InterPro" id="IPR051045">
    <property type="entry name" value="TonB-dependent_transducer"/>
</dbReference>
<dbReference type="GO" id="GO:0015031">
    <property type="term" value="P:protein transport"/>
    <property type="evidence" value="ECO:0007669"/>
    <property type="project" value="UniProtKB-KW"/>
</dbReference>
<dbReference type="SUPFAM" id="SSF74653">
    <property type="entry name" value="TolA/TonB C-terminal domain"/>
    <property type="match status" value="1"/>
</dbReference>
<dbReference type="RefSeq" id="WP_160605019.1">
    <property type="nucleotide sequence ID" value="NZ_WTYX01000002.1"/>
</dbReference>
<evidence type="ECO:0000256" key="6">
    <source>
        <dbReference type="ARBA" id="ARBA00022692"/>
    </source>
</evidence>
<dbReference type="Pfam" id="PF03544">
    <property type="entry name" value="TonB_C"/>
    <property type="match status" value="1"/>
</dbReference>
<dbReference type="PANTHER" id="PTHR33446:SF2">
    <property type="entry name" value="PROTEIN TONB"/>
    <property type="match status" value="1"/>
</dbReference>
<dbReference type="AlphaFoldDB" id="A0A844ZX43"/>
<evidence type="ECO:0000256" key="7">
    <source>
        <dbReference type="ARBA" id="ARBA00022927"/>
    </source>
</evidence>
<keyword evidence="3" id="KW-0813">Transport</keyword>
<reference evidence="12 13" key="1">
    <citation type="submission" date="2019-12" db="EMBL/GenBank/DDBJ databases">
        <title>Genomic-based taxomic classification of the family Erythrobacteraceae.</title>
        <authorList>
            <person name="Xu L."/>
        </authorList>
    </citation>
    <scope>NUCLEOTIDE SEQUENCE [LARGE SCALE GENOMIC DNA]</scope>
    <source>
        <strain evidence="12 13">KCTC 52763</strain>
    </source>
</reference>
<dbReference type="InterPro" id="IPR006260">
    <property type="entry name" value="TonB/TolA_C"/>
</dbReference>
<dbReference type="NCBIfam" id="TIGR01352">
    <property type="entry name" value="tonB_Cterm"/>
    <property type="match status" value="1"/>
</dbReference>
<dbReference type="GO" id="GO:0031992">
    <property type="term" value="F:energy transducer activity"/>
    <property type="evidence" value="ECO:0007669"/>
    <property type="project" value="TreeGrafter"/>
</dbReference>
<evidence type="ECO:0000313" key="13">
    <source>
        <dbReference type="Proteomes" id="UP000442714"/>
    </source>
</evidence>
<feature type="signal peptide" evidence="10">
    <location>
        <begin position="1"/>
        <end position="26"/>
    </location>
</feature>
<dbReference type="PROSITE" id="PS52015">
    <property type="entry name" value="TONB_CTD"/>
    <property type="match status" value="1"/>
</dbReference>
<dbReference type="PANTHER" id="PTHR33446">
    <property type="entry name" value="PROTEIN TONB-RELATED"/>
    <property type="match status" value="1"/>
</dbReference>
<comment type="similarity">
    <text evidence="2">Belongs to the TonB family.</text>
</comment>
<evidence type="ECO:0000256" key="5">
    <source>
        <dbReference type="ARBA" id="ARBA00022519"/>
    </source>
</evidence>
<dbReference type="InterPro" id="IPR037682">
    <property type="entry name" value="TonB_C"/>
</dbReference>
<dbReference type="Gene3D" id="3.30.1150.10">
    <property type="match status" value="1"/>
</dbReference>
<evidence type="ECO:0000256" key="9">
    <source>
        <dbReference type="ARBA" id="ARBA00023136"/>
    </source>
</evidence>
<protein>
    <submittedName>
        <fullName evidence="12">TonB family protein</fullName>
    </submittedName>
</protein>